<evidence type="ECO:0000259" key="1">
    <source>
        <dbReference type="PROSITE" id="PS50851"/>
    </source>
</evidence>
<dbReference type="EMBL" id="JBHRWN010000002">
    <property type="protein sequence ID" value="MFC3476258.1"/>
    <property type="molecule type" value="Genomic_DNA"/>
</dbReference>
<reference evidence="2 3" key="1">
    <citation type="journal article" date="2019" name="Int. J. Syst. Evol. Microbiol.">
        <title>The Global Catalogue of Microorganisms (GCM) 10K type strain sequencing project: providing services to taxonomists for standard genome sequencing and annotation.</title>
        <authorList>
            <consortium name="The Broad Institute Genomics Platform"/>
            <consortium name="The Broad Institute Genome Sequencing Center for Infectious Disease"/>
            <person name="Wu L."/>
            <person name="Ma J."/>
        </authorList>
    </citation>
    <scope>NUCLEOTIDE SEQUENCE [LARGE SCALE GENOMIC DNA]</scope>
    <source>
        <strain evidence="2 3">CGMCC 1.12562</strain>
    </source>
</reference>
<dbReference type="RefSeq" id="WP_232569029.1">
    <property type="nucleotide sequence ID" value="NZ_CP089466.1"/>
</dbReference>
<dbReference type="InterPro" id="IPR036061">
    <property type="entry name" value="CheW-like_dom_sf"/>
</dbReference>
<dbReference type="SUPFAM" id="SSF50341">
    <property type="entry name" value="CheW-like"/>
    <property type="match status" value="1"/>
</dbReference>
<comment type="caution">
    <text evidence="2">The sequence shown here is derived from an EMBL/GenBank/DDBJ whole genome shotgun (WGS) entry which is preliminary data.</text>
</comment>
<sequence length="176" mass="19330">MNLEDADRVAENAAHVVEFQLGDEVCAIDIDAVDSIVESKQVTRVPRAPEAVEGVMDLRGETTAIVDPREFLAIGGDHDSDNILVLDRADDKQKIGLRVAEVTEVSGYADHQIDRGDRVSRIGTSAIERELVEGVIRKGATEDDEDEDHDVELVLWLDIDRLIESVSAGENGDNQR</sequence>
<accession>A0ABD5NA62</accession>
<dbReference type="AlphaFoldDB" id="A0ABD5NA62"/>
<dbReference type="Proteomes" id="UP001595660">
    <property type="component" value="Unassembled WGS sequence"/>
</dbReference>
<dbReference type="PROSITE" id="PS50851">
    <property type="entry name" value="CHEW"/>
    <property type="match status" value="1"/>
</dbReference>
<feature type="domain" description="CheW-like" evidence="1">
    <location>
        <begin position="13"/>
        <end position="168"/>
    </location>
</feature>
<gene>
    <name evidence="2" type="ORF">ACFOKC_00820</name>
</gene>
<keyword evidence="3" id="KW-1185">Reference proteome</keyword>
<evidence type="ECO:0000313" key="3">
    <source>
        <dbReference type="Proteomes" id="UP001595660"/>
    </source>
</evidence>
<proteinExistence type="predicted"/>
<dbReference type="InterPro" id="IPR039315">
    <property type="entry name" value="CheW"/>
</dbReference>
<dbReference type="Gene3D" id="2.40.50.180">
    <property type="entry name" value="CheA-289, Domain 4"/>
    <property type="match status" value="1"/>
</dbReference>
<dbReference type="PANTHER" id="PTHR22617:SF23">
    <property type="entry name" value="CHEMOTAXIS PROTEIN CHEW"/>
    <property type="match status" value="1"/>
</dbReference>
<name>A0ABD5NA62_9EURY</name>
<dbReference type="SMART" id="SM00260">
    <property type="entry name" value="CheW"/>
    <property type="match status" value="1"/>
</dbReference>
<protein>
    <submittedName>
        <fullName evidence="2">Chemotaxis protein CheW</fullName>
    </submittedName>
</protein>
<evidence type="ECO:0000313" key="2">
    <source>
        <dbReference type="EMBL" id="MFC3476258.1"/>
    </source>
</evidence>
<dbReference type="InterPro" id="IPR002545">
    <property type="entry name" value="CheW-lke_dom"/>
</dbReference>
<dbReference type="Pfam" id="PF01584">
    <property type="entry name" value="CheW"/>
    <property type="match status" value="1"/>
</dbReference>
<dbReference type="Gene3D" id="2.30.30.40">
    <property type="entry name" value="SH3 Domains"/>
    <property type="match status" value="1"/>
</dbReference>
<dbReference type="GeneID" id="69117832"/>
<organism evidence="2 3">
    <name type="scientific">Halobacterium litoreum</name>
    <dbReference type="NCBI Taxonomy" id="2039234"/>
    <lineage>
        <taxon>Archaea</taxon>
        <taxon>Methanobacteriati</taxon>
        <taxon>Methanobacteriota</taxon>
        <taxon>Stenosarchaea group</taxon>
        <taxon>Halobacteria</taxon>
        <taxon>Halobacteriales</taxon>
        <taxon>Halobacteriaceae</taxon>
        <taxon>Halobacterium</taxon>
    </lineage>
</organism>
<dbReference type="PANTHER" id="PTHR22617">
    <property type="entry name" value="CHEMOTAXIS SENSOR HISTIDINE KINASE-RELATED"/>
    <property type="match status" value="1"/>
</dbReference>